<comment type="caution">
    <text evidence="2">The sequence shown here is derived from an EMBL/GenBank/DDBJ whole genome shotgun (WGS) entry which is preliminary data.</text>
</comment>
<name>A0AAD6AW79_9TELE</name>
<feature type="non-terminal residue" evidence="2">
    <location>
        <position position="118"/>
    </location>
</feature>
<evidence type="ECO:0000313" key="2">
    <source>
        <dbReference type="EMBL" id="KAJ4933185.1"/>
    </source>
</evidence>
<dbReference type="Proteomes" id="UP001219934">
    <property type="component" value="Unassembled WGS sequence"/>
</dbReference>
<sequence>MPSPQVLQPVLKMKVDELFLNWLSDDATQSLLKDYLDLIKSGQYIDLSSGDAQEKKALSFNENNNVASQRNLAEKKPAPLGTPSSPPSASTLPSGSNSSTRVTGPNGRVLRRSVSTKK</sequence>
<protein>
    <submittedName>
        <fullName evidence="2">Uncharacterized protein</fullName>
    </submittedName>
</protein>
<proteinExistence type="predicted"/>
<reference evidence="2" key="1">
    <citation type="submission" date="2022-11" db="EMBL/GenBank/DDBJ databases">
        <title>Chromosome-level genome of Pogonophryne albipinna.</title>
        <authorList>
            <person name="Jo E."/>
        </authorList>
    </citation>
    <scope>NUCLEOTIDE SEQUENCE</scope>
    <source>
        <strain evidence="2">SGF0006</strain>
        <tissue evidence="2">Muscle</tissue>
    </source>
</reference>
<keyword evidence="3" id="KW-1185">Reference proteome</keyword>
<accession>A0AAD6AW79</accession>
<feature type="compositionally biased region" description="Low complexity" evidence="1">
    <location>
        <begin position="78"/>
        <end position="96"/>
    </location>
</feature>
<gene>
    <name evidence="2" type="ORF">JOQ06_030020</name>
</gene>
<dbReference type="EMBL" id="JAPTMU010000013">
    <property type="protein sequence ID" value="KAJ4933185.1"/>
    <property type="molecule type" value="Genomic_DNA"/>
</dbReference>
<feature type="compositionally biased region" description="Basic residues" evidence="1">
    <location>
        <begin position="109"/>
        <end position="118"/>
    </location>
</feature>
<feature type="compositionally biased region" description="Polar residues" evidence="1">
    <location>
        <begin position="62"/>
        <end position="71"/>
    </location>
</feature>
<evidence type="ECO:0000256" key="1">
    <source>
        <dbReference type="SAM" id="MobiDB-lite"/>
    </source>
</evidence>
<dbReference type="AlphaFoldDB" id="A0AAD6AW79"/>
<feature type="region of interest" description="Disordered" evidence="1">
    <location>
        <begin position="62"/>
        <end position="118"/>
    </location>
</feature>
<organism evidence="2 3">
    <name type="scientific">Pogonophryne albipinna</name>
    <dbReference type="NCBI Taxonomy" id="1090488"/>
    <lineage>
        <taxon>Eukaryota</taxon>
        <taxon>Metazoa</taxon>
        <taxon>Chordata</taxon>
        <taxon>Craniata</taxon>
        <taxon>Vertebrata</taxon>
        <taxon>Euteleostomi</taxon>
        <taxon>Actinopterygii</taxon>
        <taxon>Neopterygii</taxon>
        <taxon>Teleostei</taxon>
        <taxon>Neoteleostei</taxon>
        <taxon>Acanthomorphata</taxon>
        <taxon>Eupercaria</taxon>
        <taxon>Perciformes</taxon>
        <taxon>Notothenioidei</taxon>
        <taxon>Pogonophryne</taxon>
    </lineage>
</organism>
<evidence type="ECO:0000313" key="3">
    <source>
        <dbReference type="Proteomes" id="UP001219934"/>
    </source>
</evidence>